<protein>
    <recommendedName>
        <fullName evidence="4">Cell pole-organizing protein PopZ</fullName>
    </recommendedName>
</protein>
<evidence type="ECO:0008006" key="4">
    <source>
        <dbReference type="Google" id="ProtNLM"/>
    </source>
</evidence>
<feature type="compositionally biased region" description="Acidic residues" evidence="1">
    <location>
        <begin position="74"/>
        <end position="89"/>
    </location>
</feature>
<feature type="compositionally biased region" description="Acidic residues" evidence="1">
    <location>
        <begin position="98"/>
        <end position="109"/>
    </location>
</feature>
<dbReference type="InterPro" id="IPR019632">
    <property type="entry name" value="DUF2497"/>
</dbReference>
<reference evidence="2 3" key="1">
    <citation type="submission" date="2019-07" db="EMBL/GenBank/DDBJ databases">
        <title>Genomic Encyclopedia of Archaeal and Bacterial Type Strains, Phase II (KMG-II): from individual species to whole genera.</title>
        <authorList>
            <person name="Goeker M."/>
        </authorList>
    </citation>
    <scope>NUCLEOTIDE SEQUENCE [LARGE SCALE GENOMIC DNA]</scope>
    <source>
        <strain evidence="2 3">ATCC BAA-252</strain>
    </source>
</reference>
<sequence>MAKASRAEEPSMEEILASIRRIISDEEAPESGESAAADKKPAEPSNDTQKAEASDDMGDSTEMSQDDLDKLFDMDGDDDAADTGDDADDMAAAMAADAAEDELPDDAGDDDILELTEDLEVGEDDDEIEMVGGMAEDLEGDDADIAFVEEKEDEPEPEPAPELTAPPPPSYAKPIPDTDFAPMEKDAPLTSDETGHAVHAALDSFSDMLISSQAQTIEELVREMLRPMLKAWLDQNLPPMVEEMVKKEIQRVIRRR</sequence>
<feature type="compositionally biased region" description="Acidic residues" evidence="1">
    <location>
        <begin position="150"/>
        <end position="159"/>
    </location>
</feature>
<organism evidence="2 3">
    <name type="scientific">Roseibium hamelinense</name>
    <dbReference type="NCBI Taxonomy" id="150831"/>
    <lineage>
        <taxon>Bacteria</taxon>
        <taxon>Pseudomonadati</taxon>
        <taxon>Pseudomonadota</taxon>
        <taxon>Alphaproteobacteria</taxon>
        <taxon>Hyphomicrobiales</taxon>
        <taxon>Stappiaceae</taxon>
        <taxon>Roseibium</taxon>
    </lineage>
</organism>
<dbReference type="RefSeq" id="WP_145340319.1">
    <property type="nucleotide sequence ID" value="NZ_SMLY01000087.1"/>
</dbReference>
<evidence type="ECO:0000313" key="2">
    <source>
        <dbReference type="EMBL" id="TWI92778.1"/>
    </source>
</evidence>
<dbReference type="Pfam" id="PF10691">
    <property type="entry name" value="DUF2497"/>
    <property type="match status" value="1"/>
</dbReference>
<keyword evidence="3" id="KW-1185">Reference proteome</keyword>
<dbReference type="Proteomes" id="UP000320593">
    <property type="component" value="Unassembled WGS sequence"/>
</dbReference>
<dbReference type="AlphaFoldDB" id="A0A562THX4"/>
<dbReference type="OrthoDB" id="7189469at2"/>
<feature type="compositionally biased region" description="Pro residues" evidence="1">
    <location>
        <begin position="160"/>
        <end position="171"/>
    </location>
</feature>
<dbReference type="EMBL" id="VLLF01000001">
    <property type="protein sequence ID" value="TWI92778.1"/>
    <property type="molecule type" value="Genomic_DNA"/>
</dbReference>
<evidence type="ECO:0000313" key="3">
    <source>
        <dbReference type="Proteomes" id="UP000320593"/>
    </source>
</evidence>
<proteinExistence type="predicted"/>
<name>A0A562THX4_9HYPH</name>
<evidence type="ECO:0000256" key="1">
    <source>
        <dbReference type="SAM" id="MobiDB-lite"/>
    </source>
</evidence>
<gene>
    <name evidence="2" type="ORF">JM93_00326</name>
</gene>
<comment type="caution">
    <text evidence="2">The sequence shown here is derived from an EMBL/GenBank/DDBJ whole genome shotgun (WGS) entry which is preliminary data.</text>
</comment>
<accession>A0A562THX4</accession>
<feature type="region of interest" description="Disordered" evidence="1">
    <location>
        <begin position="1"/>
        <end position="109"/>
    </location>
</feature>
<feature type="region of interest" description="Disordered" evidence="1">
    <location>
        <begin position="149"/>
        <end position="195"/>
    </location>
</feature>